<dbReference type="Proteomes" id="UP000234240">
    <property type="component" value="Unassembled WGS sequence"/>
</dbReference>
<organism evidence="1 2">
    <name type="scientific">Chimaeribacter californicus</name>
    <dbReference type="NCBI Taxonomy" id="2060067"/>
    <lineage>
        <taxon>Bacteria</taxon>
        <taxon>Pseudomonadati</taxon>
        <taxon>Pseudomonadota</taxon>
        <taxon>Gammaproteobacteria</taxon>
        <taxon>Enterobacterales</taxon>
        <taxon>Yersiniaceae</taxon>
        <taxon>Chimaeribacter</taxon>
    </lineage>
</organism>
<dbReference type="PANTHER" id="PTHR38460">
    <property type="entry name" value="TAUTOMERASE YOLI-RELATED"/>
    <property type="match status" value="1"/>
</dbReference>
<dbReference type="PANTHER" id="PTHR38460:SF1">
    <property type="entry name" value="TAUTOMERASE YOLI-RELATED"/>
    <property type="match status" value="1"/>
</dbReference>
<dbReference type="RefSeq" id="WP_101815335.1">
    <property type="nucleotide sequence ID" value="NZ_PJZF01000004.1"/>
</dbReference>
<accession>A0A2N5EBN3</accession>
<name>A0A2N5EBN3_9GAMM</name>
<dbReference type="InterPro" id="IPR014347">
    <property type="entry name" value="Tautomerase/MIF_sf"/>
</dbReference>
<dbReference type="InterPro" id="IPR037479">
    <property type="entry name" value="Tauto_MSAD"/>
</dbReference>
<dbReference type="SUPFAM" id="SSF55331">
    <property type="entry name" value="Tautomerase/MIF"/>
    <property type="match status" value="1"/>
</dbReference>
<evidence type="ECO:0000313" key="2">
    <source>
        <dbReference type="Proteomes" id="UP000234240"/>
    </source>
</evidence>
<evidence type="ECO:0000313" key="1">
    <source>
        <dbReference type="EMBL" id="PLR39520.1"/>
    </source>
</evidence>
<reference evidence="1 2" key="1">
    <citation type="submission" date="2017-12" db="EMBL/GenBank/DDBJ databases">
        <title>Characterization of six clinical isolates of Enterochimera gen. nov., a novel genus of the Yersiniaciae family and the three species Enterochimera arupensis sp. nov., Enterochimera coloradensis sp. nov, and Enterochimera californica sp. nov.</title>
        <authorList>
            <person name="Rossi A."/>
            <person name="Fisher M."/>
        </authorList>
    </citation>
    <scope>NUCLEOTIDE SEQUENCE [LARGE SCALE GENOMIC DNA]</scope>
    <source>
        <strain evidence="2">2015-Iso6</strain>
    </source>
</reference>
<gene>
    <name evidence="1" type="ORF">CYR55_06455</name>
</gene>
<dbReference type="EMBL" id="PJZF01000004">
    <property type="protein sequence ID" value="PLR39520.1"/>
    <property type="molecule type" value="Genomic_DNA"/>
</dbReference>
<sequence>MPVTRIALREGRSAEWLQQLSTLFHQQLVAHFAVPPADCFQVIDCYPAHQLIADRDYLGGPRSDQFILFTITAGKPRSRAQKQALYYHLAQALHRELGIPPEDVMVVITFNQAEEWSFSRGEMFNPEAV</sequence>
<dbReference type="Pfam" id="PF14552">
    <property type="entry name" value="Tautomerase_2"/>
    <property type="match status" value="1"/>
</dbReference>
<protein>
    <submittedName>
        <fullName evidence="1">Tautomerase family protein</fullName>
    </submittedName>
</protein>
<comment type="caution">
    <text evidence="1">The sequence shown here is derived from an EMBL/GenBank/DDBJ whole genome shotgun (WGS) entry which is preliminary data.</text>
</comment>
<keyword evidence="2" id="KW-1185">Reference proteome</keyword>
<dbReference type="AlphaFoldDB" id="A0A2N5EBN3"/>
<proteinExistence type="predicted"/>
<dbReference type="Gene3D" id="3.30.429.10">
    <property type="entry name" value="Macrophage Migration Inhibitory Factor"/>
    <property type="match status" value="1"/>
</dbReference>
<dbReference type="OrthoDB" id="9804765at2"/>